<dbReference type="InterPro" id="IPR029071">
    <property type="entry name" value="Ubiquitin-like_domsf"/>
</dbReference>
<dbReference type="RefSeq" id="XP_020063420.1">
    <property type="nucleotide sequence ID" value="XM_020208672.2"/>
</dbReference>
<dbReference type="EMBL" id="KV453913">
    <property type="protein sequence ID" value="ODV78298.1"/>
    <property type="molecule type" value="Genomic_DNA"/>
</dbReference>
<evidence type="ECO:0000256" key="3">
    <source>
        <dbReference type="ARBA" id="ARBA00015875"/>
    </source>
</evidence>
<evidence type="ECO:0000313" key="10">
    <source>
        <dbReference type="Proteomes" id="UP000094285"/>
    </source>
</evidence>
<dbReference type="GO" id="GO:0000045">
    <property type="term" value="P:autophagosome assembly"/>
    <property type="evidence" value="ECO:0007669"/>
    <property type="project" value="InterPro"/>
</dbReference>
<feature type="region of interest" description="Disordered" evidence="8">
    <location>
        <begin position="34"/>
        <end position="55"/>
    </location>
</feature>
<dbReference type="GO" id="GO:0034274">
    <property type="term" value="C:Atg12-Atg5-Atg16 complex"/>
    <property type="evidence" value="ECO:0007669"/>
    <property type="project" value="TreeGrafter"/>
</dbReference>
<accession>A0A1E4SFL1</accession>
<sequence>ESIEENAVLERIPLSTLTMLERLPPEQKERLDMARVLPQARPSDSKDNAGQIDSYPPTKLTIRLLPVGSTPAITPKVHTISSTQKISTIAHFLGRKLRHKGPIYMYIQNSFQPTPDETLGNLHTLFKTNNELIISYCYSVAFG</sequence>
<dbReference type="GO" id="GO:0015031">
    <property type="term" value="P:protein transport"/>
    <property type="evidence" value="ECO:0007669"/>
    <property type="project" value="UniProtKB-KW"/>
</dbReference>
<keyword evidence="7" id="KW-0653">Protein transport</keyword>
<comment type="subunit">
    <text evidence="7">Forms a conjugate with ATG5.</text>
</comment>
<evidence type="ECO:0000256" key="2">
    <source>
        <dbReference type="ARBA" id="ARBA00007778"/>
    </source>
</evidence>
<dbReference type="GO" id="GO:0061723">
    <property type="term" value="P:glycophagy"/>
    <property type="evidence" value="ECO:0007669"/>
    <property type="project" value="TreeGrafter"/>
</dbReference>
<dbReference type="PANTHER" id="PTHR13385:SF0">
    <property type="entry name" value="UBIQUITIN-LIKE PROTEIN ATG12"/>
    <property type="match status" value="1"/>
</dbReference>
<evidence type="ECO:0000256" key="5">
    <source>
        <dbReference type="ARBA" id="ARBA00022786"/>
    </source>
</evidence>
<keyword evidence="7" id="KW-0472">Membrane</keyword>
<gene>
    <name evidence="9" type="ORF">CANTADRAFT_36269</name>
</gene>
<dbReference type="GO" id="GO:0034045">
    <property type="term" value="C:phagophore assembly site membrane"/>
    <property type="evidence" value="ECO:0007669"/>
    <property type="project" value="UniProtKB-SubCell"/>
</dbReference>
<dbReference type="GO" id="GO:0000421">
    <property type="term" value="C:autophagosome membrane"/>
    <property type="evidence" value="ECO:0007669"/>
    <property type="project" value="TreeGrafter"/>
</dbReference>
<feature type="non-terminal residue" evidence="9">
    <location>
        <position position="143"/>
    </location>
</feature>
<keyword evidence="10" id="KW-1185">Reference proteome</keyword>
<comment type="function">
    <text evidence="7">Ubiquitin-like protein involved in cytoplasm to vacuole transport (Cvt), autophagy vesicles formation, mitophagy, and nucleophagy.</text>
</comment>
<proteinExistence type="inferred from homology"/>
<keyword evidence="5 7" id="KW-0833">Ubl conjugation pathway</keyword>
<evidence type="ECO:0000313" key="9">
    <source>
        <dbReference type="EMBL" id="ODV78298.1"/>
    </source>
</evidence>
<dbReference type="SUPFAM" id="SSF54236">
    <property type="entry name" value="Ubiquitin-like"/>
    <property type="match status" value="1"/>
</dbReference>
<comment type="similarity">
    <text evidence="2 7">Belongs to the ATG12 family.</text>
</comment>
<dbReference type="GeneID" id="30982809"/>
<dbReference type="GO" id="GO:0019776">
    <property type="term" value="F:Atg8-family ligase activity"/>
    <property type="evidence" value="ECO:0007669"/>
    <property type="project" value="TreeGrafter"/>
</dbReference>
<evidence type="ECO:0000256" key="7">
    <source>
        <dbReference type="RuleBase" id="RU361201"/>
    </source>
</evidence>
<dbReference type="GO" id="GO:0034727">
    <property type="term" value="P:piecemeal microautophagy of the nucleus"/>
    <property type="evidence" value="ECO:0007669"/>
    <property type="project" value="TreeGrafter"/>
</dbReference>
<feature type="non-terminal residue" evidence="9">
    <location>
        <position position="1"/>
    </location>
</feature>
<keyword evidence="6 7" id="KW-0072">Autophagy</keyword>
<comment type="subcellular location">
    <subcellularLocation>
        <location evidence="1 7">Preautophagosomal structure membrane</location>
        <topology evidence="1 7">Peripheral membrane protein</topology>
    </subcellularLocation>
</comment>
<evidence type="ECO:0000256" key="4">
    <source>
        <dbReference type="ARBA" id="ARBA00022499"/>
    </source>
</evidence>
<dbReference type="AlphaFoldDB" id="A0A1E4SFL1"/>
<dbReference type="PANTHER" id="PTHR13385">
    <property type="entry name" value="AUTOPHAGY PROTEIN 12"/>
    <property type="match status" value="1"/>
</dbReference>
<dbReference type="GO" id="GO:0000422">
    <property type="term" value="P:autophagy of mitochondrion"/>
    <property type="evidence" value="ECO:0007669"/>
    <property type="project" value="TreeGrafter"/>
</dbReference>
<dbReference type="OrthoDB" id="10003551at2759"/>
<reference evidence="10" key="1">
    <citation type="submission" date="2016-05" db="EMBL/GenBank/DDBJ databases">
        <title>Comparative genomics of biotechnologically important yeasts.</title>
        <authorList>
            <consortium name="DOE Joint Genome Institute"/>
            <person name="Riley R."/>
            <person name="Haridas S."/>
            <person name="Wolfe K.H."/>
            <person name="Lopes M.R."/>
            <person name="Hittinger C.T."/>
            <person name="Goker M."/>
            <person name="Salamov A."/>
            <person name="Wisecaver J."/>
            <person name="Long T.M."/>
            <person name="Aerts A.L."/>
            <person name="Barry K."/>
            <person name="Choi C."/>
            <person name="Clum A."/>
            <person name="Coughlan A.Y."/>
            <person name="Deshpande S."/>
            <person name="Douglass A.P."/>
            <person name="Hanson S.J."/>
            <person name="Klenk H.-P."/>
            <person name="Labutti K."/>
            <person name="Lapidus A."/>
            <person name="Lindquist E."/>
            <person name="Lipzen A."/>
            <person name="Meier-Kolthoff J.P."/>
            <person name="Ohm R.A."/>
            <person name="Otillar R.P."/>
            <person name="Pangilinan J."/>
            <person name="Peng Y."/>
            <person name="Rokas A."/>
            <person name="Rosa C.A."/>
            <person name="Scheuner C."/>
            <person name="Sibirny A.A."/>
            <person name="Slot J.C."/>
            <person name="Stielow J.B."/>
            <person name="Sun H."/>
            <person name="Kurtzman C.P."/>
            <person name="Blackwell M."/>
            <person name="Grigoriev I.V."/>
            <person name="Jeffries T.W."/>
        </authorList>
    </citation>
    <scope>NUCLEOTIDE SEQUENCE [LARGE SCALE GENOMIC DNA]</scope>
    <source>
        <strain evidence="10">NRRL Y-17324</strain>
    </source>
</reference>
<dbReference type="CDD" id="cd01612">
    <property type="entry name" value="Ubl_ATG12"/>
    <property type="match status" value="1"/>
</dbReference>
<dbReference type="STRING" id="984487.A0A1E4SFL1"/>
<keyword evidence="7" id="KW-0813">Transport</keyword>
<dbReference type="Proteomes" id="UP000094285">
    <property type="component" value="Unassembled WGS sequence"/>
</dbReference>
<dbReference type="GO" id="GO:0097352">
    <property type="term" value="P:autophagosome maturation"/>
    <property type="evidence" value="ECO:0007669"/>
    <property type="project" value="TreeGrafter"/>
</dbReference>
<dbReference type="Gene3D" id="3.10.20.90">
    <property type="entry name" value="Phosphatidylinositol 3-kinase Catalytic Subunit, Chain A, domain 1"/>
    <property type="match status" value="1"/>
</dbReference>
<name>A0A1E4SFL1_9ASCO</name>
<evidence type="ECO:0000256" key="8">
    <source>
        <dbReference type="SAM" id="MobiDB-lite"/>
    </source>
</evidence>
<evidence type="ECO:0000256" key="6">
    <source>
        <dbReference type="ARBA" id="ARBA00023006"/>
    </source>
</evidence>
<evidence type="ECO:0000256" key="1">
    <source>
        <dbReference type="ARBA" id="ARBA00004623"/>
    </source>
</evidence>
<dbReference type="InterPro" id="IPR007242">
    <property type="entry name" value="Atg12"/>
</dbReference>
<keyword evidence="4 7" id="KW-1017">Isopeptide bond</keyword>
<organism evidence="9 10">
    <name type="scientific">Suhomyces tanzawaensis NRRL Y-17324</name>
    <dbReference type="NCBI Taxonomy" id="984487"/>
    <lineage>
        <taxon>Eukaryota</taxon>
        <taxon>Fungi</taxon>
        <taxon>Dikarya</taxon>
        <taxon>Ascomycota</taxon>
        <taxon>Saccharomycotina</taxon>
        <taxon>Pichiomycetes</taxon>
        <taxon>Debaryomycetaceae</taxon>
        <taxon>Suhomyces</taxon>
    </lineage>
</organism>
<protein>
    <recommendedName>
        <fullName evidence="3 7">Ubiquitin-like protein ATG12</fullName>
    </recommendedName>
</protein>
<dbReference type="Pfam" id="PF04110">
    <property type="entry name" value="APG12"/>
    <property type="match status" value="1"/>
</dbReference>